<reference evidence="3" key="1">
    <citation type="journal article" date="2019" name="Int. J. Syst. Evol. Microbiol.">
        <title>The Global Catalogue of Microorganisms (GCM) 10K type strain sequencing project: providing services to taxonomists for standard genome sequencing and annotation.</title>
        <authorList>
            <consortium name="The Broad Institute Genomics Platform"/>
            <consortium name="The Broad Institute Genome Sequencing Center for Infectious Disease"/>
            <person name="Wu L."/>
            <person name="Ma J."/>
        </authorList>
    </citation>
    <scope>NUCLEOTIDE SEQUENCE [LARGE SCALE GENOMIC DNA]</scope>
    <source>
        <strain evidence="3">CCM 7941</strain>
    </source>
</reference>
<dbReference type="RefSeq" id="WP_376832465.1">
    <property type="nucleotide sequence ID" value="NZ_JBHLWR010000006.1"/>
</dbReference>
<evidence type="ECO:0000313" key="3">
    <source>
        <dbReference type="Proteomes" id="UP001595536"/>
    </source>
</evidence>
<keyword evidence="1" id="KW-1133">Transmembrane helix</keyword>
<comment type="caution">
    <text evidence="2">The sequence shown here is derived from an EMBL/GenBank/DDBJ whole genome shotgun (WGS) entry which is preliminary data.</text>
</comment>
<proteinExistence type="predicted"/>
<name>A0ABV7LIJ2_9HYPH</name>
<dbReference type="EMBL" id="JBHRUV010000098">
    <property type="protein sequence ID" value="MFC3267286.1"/>
    <property type="molecule type" value="Genomic_DNA"/>
</dbReference>
<keyword evidence="3" id="KW-1185">Reference proteome</keyword>
<keyword evidence="1" id="KW-0812">Transmembrane</keyword>
<organism evidence="2 3">
    <name type="scientific">Camelimonas abortus</name>
    <dbReference type="NCBI Taxonomy" id="1017184"/>
    <lineage>
        <taxon>Bacteria</taxon>
        <taxon>Pseudomonadati</taxon>
        <taxon>Pseudomonadota</taxon>
        <taxon>Alphaproteobacteria</taxon>
        <taxon>Hyphomicrobiales</taxon>
        <taxon>Chelatococcaceae</taxon>
        <taxon>Camelimonas</taxon>
    </lineage>
</organism>
<dbReference type="Proteomes" id="UP001595536">
    <property type="component" value="Unassembled WGS sequence"/>
</dbReference>
<gene>
    <name evidence="2" type="ORF">ACFOEX_13135</name>
</gene>
<accession>A0ABV7LIJ2</accession>
<protein>
    <submittedName>
        <fullName evidence="2">Uncharacterized protein</fullName>
    </submittedName>
</protein>
<evidence type="ECO:0000256" key="1">
    <source>
        <dbReference type="SAM" id="Phobius"/>
    </source>
</evidence>
<sequence length="81" mass="9102">MIAFILTHWRTVAAIGAVAVLALLAWRINDLAYERGKADATARQIHIERGLTDEANRADADARRCAADPDCLRRDDGWRRD</sequence>
<keyword evidence="1" id="KW-0472">Membrane</keyword>
<feature type="transmembrane region" description="Helical" evidence="1">
    <location>
        <begin position="6"/>
        <end position="26"/>
    </location>
</feature>
<evidence type="ECO:0000313" key="2">
    <source>
        <dbReference type="EMBL" id="MFC3267286.1"/>
    </source>
</evidence>